<keyword evidence="1" id="KW-0677">Repeat</keyword>
<dbReference type="Pfam" id="PF11835">
    <property type="entry name" value="RRM_8"/>
    <property type="match status" value="1"/>
</dbReference>
<sequence length="156" mass="16583">MPSQLVGDSSVVLRVAVSHVLYPVTGEVLSQVYNTYGAVAVQVLASSWAVEALVWFRSSCDAERARSAINGCNIYERCCLLDVQHAQPFNENGVDMTLTKCSTSGPSTTTTKPAAESTSVAPERVFPSARVSYTPSTSLAAMMTPVSLTTTKEAEA</sequence>
<dbReference type="InterPro" id="IPR035979">
    <property type="entry name" value="RBD_domain_sf"/>
</dbReference>
<dbReference type="SUPFAM" id="SSF54928">
    <property type="entry name" value="RNA-binding domain, RBD"/>
    <property type="match status" value="1"/>
</dbReference>
<accession>A0A0E0L0S9</accession>
<dbReference type="HOGENOM" id="CLU_110009_0_0_1"/>
<dbReference type="InterPro" id="IPR012677">
    <property type="entry name" value="Nucleotide-bd_a/b_plait_sf"/>
</dbReference>
<reference evidence="4" key="1">
    <citation type="submission" date="2015-04" db="UniProtKB">
        <authorList>
            <consortium name="EnsemblPlants"/>
        </authorList>
    </citation>
    <scope>IDENTIFICATION</scope>
</reference>
<keyword evidence="2" id="KW-0694">RNA-binding</keyword>
<dbReference type="Gene3D" id="3.30.70.330">
    <property type="match status" value="1"/>
</dbReference>
<dbReference type="EnsemblPlants" id="OPUNC05G09350.1">
    <property type="protein sequence ID" value="OPUNC05G09350.1"/>
    <property type="gene ID" value="OPUNC05G09350"/>
</dbReference>
<evidence type="ECO:0000313" key="5">
    <source>
        <dbReference type="Proteomes" id="UP000026962"/>
    </source>
</evidence>
<dbReference type="Proteomes" id="UP000026962">
    <property type="component" value="Chromosome 5"/>
</dbReference>
<dbReference type="eggNOG" id="KOG1190">
    <property type="taxonomic scope" value="Eukaryota"/>
</dbReference>
<dbReference type="PANTHER" id="PTHR15592">
    <property type="entry name" value="MATRIN 3/NUCLEAR PROTEIN 220-RELATED"/>
    <property type="match status" value="1"/>
</dbReference>
<keyword evidence="5" id="KW-1185">Reference proteome</keyword>
<evidence type="ECO:0000313" key="4">
    <source>
        <dbReference type="EnsemblPlants" id="OPUNC05G09350.1"/>
    </source>
</evidence>
<dbReference type="CDD" id="cd12422">
    <property type="entry name" value="RRM2_PTBP1_hnRNPL_like"/>
    <property type="match status" value="1"/>
</dbReference>
<evidence type="ECO:0000259" key="3">
    <source>
        <dbReference type="Pfam" id="PF11835"/>
    </source>
</evidence>
<protein>
    <recommendedName>
        <fullName evidence="3">PTBP1-like RNA recognition motif 2 domain-containing protein</fullName>
    </recommendedName>
</protein>
<name>A0A0E0L0S9_ORYPU</name>
<proteinExistence type="predicted"/>
<evidence type="ECO:0000256" key="2">
    <source>
        <dbReference type="ARBA" id="ARBA00022884"/>
    </source>
</evidence>
<reference evidence="4" key="2">
    <citation type="submission" date="2018-05" db="EMBL/GenBank/DDBJ databases">
        <title>OpunRS2 (Oryza punctata Reference Sequence Version 2).</title>
        <authorList>
            <person name="Zhang J."/>
            <person name="Kudrna D."/>
            <person name="Lee S."/>
            <person name="Talag J."/>
            <person name="Welchert J."/>
            <person name="Wing R.A."/>
        </authorList>
    </citation>
    <scope>NUCLEOTIDE SEQUENCE [LARGE SCALE GENOMIC DNA]</scope>
</reference>
<organism evidence="4">
    <name type="scientific">Oryza punctata</name>
    <name type="common">Red rice</name>
    <dbReference type="NCBI Taxonomy" id="4537"/>
    <lineage>
        <taxon>Eukaryota</taxon>
        <taxon>Viridiplantae</taxon>
        <taxon>Streptophyta</taxon>
        <taxon>Embryophyta</taxon>
        <taxon>Tracheophyta</taxon>
        <taxon>Spermatophyta</taxon>
        <taxon>Magnoliopsida</taxon>
        <taxon>Liliopsida</taxon>
        <taxon>Poales</taxon>
        <taxon>Poaceae</taxon>
        <taxon>BOP clade</taxon>
        <taxon>Oryzoideae</taxon>
        <taxon>Oryzeae</taxon>
        <taxon>Oryzinae</taxon>
        <taxon>Oryza</taxon>
    </lineage>
</organism>
<dbReference type="Gramene" id="OPUNC05G09350.1">
    <property type="protein sequence ID" value="OPUNC05G09350.1"/>
    <property type="gene ID" value="OPUNC05G09350"/>
</dbReference>
<feature type="domain" description="PTBP1-like RNA recognition motif 2" evidence="3">
    <location>
        <begin position="1"/>
        <end position="88"/>
    </location>
</feature>
<dbReference type="GO" id="GO:0003723">
    <property type="term" value="F:RNA binding"/>
    <property type="evidence" value="ECO:0007669"/>
    <property type="project" value="UniProtKB-KW"/>
</dbReference>
<dbReference type="STRING" id="4537.A0A0E0L0S9"/>
<dbReference type="InterPro" id="IPR021790">
    <property type="entry name" value="PTBP1-like_RRM2"/>
</dbReference>
<evidence type="ECO:0000256" key="1">
    <source>
        <dbReference type="ARBA" id="ARBA00022737"/>
    </source>
</evidence>
<dbReference type="AlphaFoldDB" id="A0A0E0L0S9"/>